<name>A0A7J8JGX3_ROUAE</name>
<comment type="caution">
    <text evidence="1">The sequence shown here is derived from an EMBL/GenBank/DDBJ whole genome shotgun (WGS) entry which is preliminary data.</text>
</comment>
<gene>
    <name evidence="1" type="ORF">HJG63_010163</name>
</gene>
<evidence type="ECO:0000313" key="2">
    <source>
        <dbReference type="Proteomes" id="UP000593571"/>
    </source>
</evidence>
<protein>
    <submittedName>
        <fullName evidence="1">Uncharacterized protein</fullName>
    </submittedName>
</protein>
<dbReference type="EMBL" id="JACASE010000002">
    <property type="protein sequence ID" value="KAF6495781.1"/>
    <property type="molecule type" value="Genomic_DNA"/>
</dbReference>
<dbReference type="Proteomes" id="UP000593571">
    <property type="component" value="Unassembled WGS sequence"/>
</dbReference>
<proteinExistence type="predicted"/>
<reference evidence="1 2" key="1">
    <citation type="journal article" date="2020" name="Nature">
        <title>Six reference-quality genomes reveal evolution of bat adaptations.</title>
        <authorList>
            <person name="Jebb D."/>
            <person name="Huang Z."/>
            <person name="Pippel M."/>
            <person name="Hughes G.M."/>
            <person name="Lavrichenko K."/>
            <person name="Devanna P."/>
            <person name="Winkler S."/>
            <person name="Jermiin L.S."/>
            <person name="Skirmuntt E.C."/>
            <person name="Katzourakis A."/>
            <person name="Burkitt-Gray L."/>
            <person name="Ray D.A."/>
            <person name="Sullivan K.A.M."/>
            <person name="Roscito J.G."/>
            <person name="Kirilenko B.M."/>
            <person name="Davalos L.M."/>
            <person name="Corthals A.P."/>
            <person name="Power M.L."/>
            <person name="Jones G."/>
            <person name="Ransome R.D."/>
            <person name="Dechmann D.K.N."/>
            <person name="Locatelli A.G."/>
            <person name="Puechmaille S.J."/>
            <person name="Fedrigo O."/>
            <person name="Jarvis E.D."/>
            <person name="Hiller M."/>
            <person name="Vernes S.C."/>
            <person name="Myers E.W."/>
            <person name="Teeling E.C."/>
        </authorList>
    </citation>
    <scope>NUCLEOTIDE SEQUENCE [LARGE SCALE GENOMIC DNA]</scope>
    <source>
        <strain evidence="1">MRouAeg1</strain>
        <tissue evidence="1">Muscle</tissue>
    </source>
</reference>
<organism evidence="1 2">
    <name type="scientific">Rousettus aegyptiacus</name>
    <name type="common">Egyptian fruit bat</name>
    <name type="synonym">Pteropus aegyptiacus</name>
    <dbReference type="NCBI Taxonomy" id="9407"/>
    <lineage>
        <taxon>Eukaryota</taxon>
        <taxon>Metazoa</taxon>
        <taxon>Chordata</taxon>
        <taxon>Craniata</taxon>
        <taxon>Vertebrata</taxon>
        <taxon>Euteleostomi</taxon>
        <taxon>Mammalia</taxon>
        <taxon>Eutheria</taxon>
        <taxon>Laurasiatheria</taxon>
        <taxon>Chiroptera</taxon>
        <taxon>Yinpterochiroptera</taxon>
        <taxon>Pteropodoidea</taxon>
        <taxon>Pteropodidae</taxon>
        <taxon>Rousettinae</taxon>
        <taxon>Rousettus</taxon>
    </lineage>
</organism>
<keyword evidence="2" id="KW-1185">Reference proteome</keyword>
<dbReference type="AlphaFoldDB" id="A0A7J8JGX3"/>
<accession>A0A7J8JGX3</accession>
<evidence type="ECO:0000313" key="1">
    <source>
        <dbReference type="EMBL" id="KAF6495781.1"/>
    </source>
</evidence>
<sequence length="152" mass="17143">MSLESAHVPPFSLLPVTFKSTVTSSPHHRSSVTHFPFITASSSQSAPHSASSSVISQKTDLIMKPPVYSLPWLPNALRCCNFLQIEGKTLCQQKDYNLPYFDANFIAVVWNQAYNISKICITQHNIWHIRVQIMLVDKQMNICILLLIGKVM</sequence>